<evidence type="ECO:0000256" key="1">
    <source>
        <dbReference type="SAM" id="MobiDB-lite"/>
    </source>
</evidence>
<evidence type="ECO:0000313" key="2">
    <source>
        <dbReference type="EMBL" id="MFC5970308.1"/>
    </source>
</evidence>
<feature type="compositionally biased region" description="Basic and acidic residues" evidence="1">
    <location>
        <begin position="1"/>
        <end position="11"/>
    </location>
</feature>
<proteinExistence type="predicted"/>
<feature type="compositionally biased region" description="Basic and acidic residues" evidence="1">
    <location>
        <begin position="24"/>
        <end position="37"/>
    </location>
</feature>
<dbReference type="AlphaFoldDB" id="A0ABD5RIA3"/>
<name>A0ABD5RIA3_9EURY</name>
<reference evidence="2 3" key="1">
    <citation type="journal article" date="2019" name="Int. J. Syst. Evol. Microbiol.">
        <title>The Global Catalogue of Microorganisms (GCM) 10K type strain sequencing project: providing services to taxonomists for standard genome sequencing and annotation.</title>
        <authorList>
            <consortium name="The Broad Institute Genomics Platform"/>
            <consortium name="The Broad Institute Genome Sequencing Center for Infectious Disease"/>
            <person name="Wu L."/>
            <person name="Ma J."/>
        </authorList>
    </citation>
    <scope>NUCLEOTIDE SEQUENCE [LARGE SCALE GENOMIC DNA]</scope>
    <source>
        <strain evidence="2 3">CGMCC 1.12543</strain>
    </source>
</reference>
<feature type="region of interest" description="Disordered" evidence="1">
    <location>
        <begin position="1"/>
        <end position="68"/>
    </location>
</feature>
<sequence>MSELTDAERSLHAMVGDLQASERTGSDDAESLHDRTDLPVAALRSRRDSTSVGESSRSSGTRTPPEHR</sequence>
<dbReference type="RefSeq" id="WP_247419146.1">
    <property type="nucleotide sequence ID" value="NZ_JALLGW010000002.1"/>
</dbReference>
<protein>
    <submittedName>
        <fullName evidence="2">Uncharacterized protein</fullName>
    </submittedName>
</protein>
<dbReference type="EMBL" id="JBHSQH010000001">
    <property type="protein sequence ID" value="MFC5970308.1"/>
    <property type="molecule type" value="Genomic_DNA"/>
</dbReference>
<evidence type="ECO:0000313" key="3">
    <source>
        <dbReference type="Proteomes" id="UP001596099"/>
    </source>
</evidence>
<keyword evidence="3" id="KW-1185">Reference proteome</keyword>
<gene>
    <name evidence="2" type="ORF">ACFPYI_03100</name>
</gene>
<dbReference type="Proteomes" id="UP001596099">
    <property type="component" value="Unassembled WGS sequence"/>
</dbReference>
<feature type="compositionally biased region" description="Low complexity" evidence="1">
    <location>
        <begin position="50"/>
        <end position="68"/>
    </location>
</feature>
<comment type="caution">
    <text evidence="2">The sequence shown here is derived from an EMBL/GenBank/DDBJ whole genome shotgun (WGS) entry which is preliminary data.</text>
</comment>
<accession>A0ABD5RIA3</accession>
<organism evidence="2 3">
    <name type="scientific">Halomarina salina</name>
    <dbReference type="NCBI Taxonomy" id="1872699"/>
    <lineage>
        <taxon>Archaea</taxon>
        <taxon>Methanobacteriati</taxon>
        <taxon>Methanobacteriota</taxon>
        <taxon>Stenosarchaea group</taxon>
        <taxon>Halobacteria</taxon>
        <taxon>Halobacteriales</taxon>
        <taxon>Natronomonadaceae</taxon>
        <taxon>Halomarina</taxon>
    </lineage>
</organism>